<evidence type="ECO:0000313" key="2">
    <source>
        <dbReference type="EMBL" id="GMF25332.1"/>
    </source>
</evidence>
<keyword evidence="3" id="KW-1185">Reference proteome</keyword>
<comment type="caution">
    <text evidence="2">The sequence shown here is derived from an EMBL/GenBank/DDBJ whole genome shotgun (WGS) entry which is preliminary data.</text>
</comment>
<proteinExistence type="predicted"/>
<gene>
    <name evidence="2" type="ORF">Pfra01_000451400</name>
</gene>
<dbReference type="EMBL" id="BSXT01000354">
    <property type="protein sequence ID" value="GMF25332.1"/>
    <property type="molecule type" value="Genomic_DNA"/>
</dbReference>
<dbReference type="AlphaFoldDB" id="A0A9W6U518"/>
<protein>
    <submittedName>
        <fullName evidence="2">Unnamed protein product</fullName>
    </submittedName>
</protein>
<feature type="region of interest" description="Disordered" evidence="1">
    <location>
        <begin position="73"/>
        <end position="109"/>
    </location>
</feature>
<reference evidence="2" key="1">
    <citation type="submission" date="2023-04" db="EMBL/GenBank/DDBJ databases">
        <title>Phytophthora fragariaefolia NBRC 109709.</title>
        <authorList>
            <person name="Ichikawa N."/>
            <person name="Sato H."/>
            <person name="Tonouchi N."/>
        </authorList>
    </citation>
    <scope>NUCLEOTIDE SEQUENCE</scope>
    <source>
        <strain evidence="2">NBRC 109709</strain>
    </source>
</reference>
<name>A0A9W6U518_9STRA</name>
<evidence type="ECO:0000313" key="3">
    <source>
        <dbReference type="Proteomes" id="UP001165121"/>
    </source>
</evidence>
<feature type="compositionally biased region" description="Basic and acidic residues" evidence="1">
    <location>
        <begin position="83"/>
        <end position="95"/>
    </location>
</feature>
<feature type="compositionally biased region" description="Polar residues" evidence="1">
    <location>
        <begin position="98"/>
        <end position="109"/>
    </location>
</feature>
<feature type="region of interest" description="Disordered" evidence="1">
    <location>
        <begin position="1"/>
        <end position="43"/>
    </location>
</feature>
<organism evidence="2 3">
    <name type="scientific">Phytophthora fragariaefolia</name>
    <dbReference type="NCBI Taxonomy" id="1490495"/>
    <lineage>
        <taxon>Eukaryota</taxon>
        <taxon>Sar</taxon>
        <taxon>Stramenopiles</taxon>
        <taxon>Oomycota</taxon>
        <taxon>Peronosporomycetes</taxon>
        <taxon>Peronosporales</taxon>
        <taxon>Peronosporaceae</taxon>
        <taxon>Phytophthora</taxon>
    </lineage>
</organism>
<accession>A0A9W6U518</accession>
<dbReference type="Proteomes" id="UP001165121">
    <property type="component" value="Unassembled WGS sequence"/>
</dbReference>
<sequence>MDRSSLARSHLLQQREHGRFELSMNPRAAVTPTKNQGAHQTKTHDGCILLQGRSKINPKINVSEIKPKSRISKIATSANSLDRQTKERRLSDARTADLGSTTSLGAGGV</sequence>
<evidence type="ECO:0000256" key="1">
    <source>
        <dbReference type="SAM" id="MobiDB-lite"/>
    </source>
</evidence>